<dbReference type="RefSeq" id="WP_369182001.1">
    <property type="nucleotide sequence ID" value="NZ_CP163445.1"/>
</dbReference>
<dbReference type="EMBL" id="CP163445">
    <property type="protein sequence ID" value="XDQ76981.1"/>
    <property type="molecule type" value="Genomic_DNA"/>
</dbReference>
<dbReference type="InterPro" id="IPR036052">
    <property type="entry name" value="TrpB-like_PALP_sf"/>
</dbReference>
<evidence type="ECO:0000256" key="1">
    <source>
        <dbReference type="SAM" id="MobiDB-lite"/>
    </source>
</evidence>
<protein>
    <submittedName>
        <fullName evidence="2">DUF6002 family protein</fullName>
    </submittedName>
</protein>
<dbReference type="GO" id="GO:1901605">
    <property type="term" value="P:alpha-amino acid metabolic process"/>
    <property type="evidence" value="ECO:0007669"/>
    <property type="project" value="UniProtKB-ARBA"/>
</dbReference>
<reference evidence="2" key="1">
    <citation type="submission" date="2024-07" db="EMBL/GenBank/DDBJ databases">
        <authorList>
            <person name="Yu S.T."/>
        </authorList>
    </citation>
    <scope>NUCLEOTIDE SEQUENCE</scope>
    <source>
        <strain evidence="2">Y1</strain>
    </source>
</reference>
<proteinExistence type="predicted"/>
<dbReference type="InterPro" id="IPR046044">
    <property type="entry name" value="DUF6002"/>
</dbReference>
<organism evidence="2">
    <name type="scientific">Streptomyces sp. Y1</name>
    <dbReference type="NCBI Taxonomy" id="3238634"/>
    <lineage>
        <taxon>Bacteria</taxon>
        <taxon>Bacillati</taxon>
        <taxon>Actinomycetota</taxon>
        <taxon>Actinomycetes</taxon>
        <taxon>Kitasatosporales</taxon>
        <taxon>Streptomycetaceae</taxon>
        <taxon>Streptomyces</taxon>
    </lineage>
</organism>
<dbReference type="SUPFAM" id="SSF53686">
    <property type="entry name" value="Tryptophan synthase beta subunit-like PLP-dependent enzymes"/>
    <property type="match status" value="1"/>
</dbReference>
<accession>A0AB39TB26</accession>
<name>A0AB39TB26_9ACTN</name>
<feature type="region of interest" description="Disordered" evidence="1">
    <location>
        <begin position="24"/>
        <end position="47"/>
    </location>
</feature>
<dbReference type="AlphaFoldDB" id="A0AB39TB26"/>
<sequence>MLIENALATYYGDIQHALRDLFATTPETTPDTGGATTPDTGGDFTPGTELPHLSAAMRDFLAPSGLAHAPMGHYAGKQLALLDLTRNPATGTTKTYPSLVIVARAIRFIQDTGQRVTIVTPSSANKAIALRDAVLRAITCGLVGADQLNVITVVPAASVPKLRSSELFTDPALRARNPIAVHHGPTPGAVKTIARALVDDHRTPIEQATKTNLWYTLQLENYLAADTVRALAEHQHFPPAPDRPRLHVHAVSSAYGLLGHAYGRTLLDPTARAATPEPHYLLVQHLGAPDMVLSLYHHGVVDPAHAPAYTRDPATGLYTQHTDPHFPTHTFDPHEDLDPTFYTRNPPTSARMNHLIHTQGGGGIVVSLAECLQRYAQARDLLARAAIDLPANPTAVREWSLVMAVVGLLNAVDRGLVPEDDILIHASGHYHADQVGQLSARDLHDTPDTEALRRLVLGACAQ</sequence>
<dbReference type="Pfam" id="PF19465">
    <property type="entry name" value="DUF6002"/>
    <property type="match status" value="1"/>
</dbReference>
<evidence type="ECO:0000313" key="2">
    <source>
        <dbReference type="EMBL" id="XDQ76981.1"/>
    </source>
</evidence>
<gene>
    <name evidence="2" type="ORF">AB2U05_00045</name>
</gene>